<proteinExistence type="predicted"/>
<comment type="caution">
    <text evidence="2">The sequence shown here is derived from an EMBL/GenBank/DDBJ whole genome shotgun (WGS) entry which is preliminary data.</text>
</comment>
<reference evidence="2" key="1">
    <citation type="submission" date="2023-06" db="EMBL/GenBank/DDBJ databases">
        <authorList>
            <person name="Delattre M."/>
        </authorList>
    </citation>
    <scope>NUCLEOTIDE SEQUENCE</scope>
    <source>
        <strain evidence="2">AF72</strain>
    </source>
</reference>
<evidence type="ECO:0000256" key="1">
    <source>
        <dbReference type="SAM" id="MobiDB-lite"/>
    </source>
</evidence>
<sequence length="216" mass="23937">MKPPADAAPPKRVVKRKRKMPTDADKYAAEEREIKQRLKERAGSSRQKKMADGETANAVLKVGTSGKVSVENAESHNRVVSHAKTRHVARQYQLEIRKDSVNSKFKCAACGKGACEGELGDLFGPYYIEIQSLNQWPIFLAKKPHKAWTTPQMIDAWLHGDCALRLPDVFLKGGELLNLATALNKAWSQKCDACHVTGASVTTPHGTFHYPCNENV</sequence>
<feature type="non-terminal residue" evidence="2">
    <location>
        <position position="1"/>
    </location>
</feature>
<dbReference type="EMBL" id="CATQJA010002664">
    <property type="protein sequence ID" value="CAJ0581955.1"/>
    <property type="molecule type" value="Genomic_DNA"/>
</dbReference>
<keyword evidence="3" id="KW-1185">Reference proteome</keyword>
<dbReference type="Proteomes" id="UP001177023">
    <property type="component" value="Unassembled WGS sequence"/>
</dbReference>
<dbReference type="InterPro" id="IPR013083">
    <property type="entry name" value="Znf_RING/FYVE/PHD"/>
</dbReference>
<protein>
    <submittedName>
        <fullName evidence="2">Uncharacterized protein</fullName>
    </submittedName>
</protein>
<accession>A0AA36D6V4</accession>
<feature type="compositionally biased region" description="Basic and acidic residues" evidence="1">
    <location>
        <begin position="20"/>
        <end position="43"/>
    </location>
</feature>
<dbReference type="AlphaFoldDB" id="A0AA36D6V4"/>
<name>A0AA36D6V4_9BILA</name>
<gene>
    <name evidence="2" type="ORF">MSPICULIGERA_LOCUS20104</name>
</gene>
<evidence type="ECO:0000313" key="3">
    <source>
        <dbReference type="Proteomes" id="UP001177023"/>
    </source>
</evidence>
<evidence type="ECO:0000313" key="2">
    <source>
        <dbReference type="EMBL" id="CAJ0581955.1"/>
    </source>
</evidence>
<feature type="region of interest" description="Disordered" evidence="1">
    <location>
        <begin position="1"/>
        <end position="56"/>
    </location>
</feature>
<dbReference type="Gene3D" id="3.30.40.10">
    <property type="entry name" value="Zinc/RING finger domain, C3HC4 (zinc finger)"/>
    <property type="match status" value="1"/>
</dbReference>
<organism evidence="2 3">
    <name type="scientific">Mesorhabditis spiculigera</name>
    <dbReference type="NCBI Taxonomy" id="96644"/>
    <lineage>
        <taxon>Eukaryota</taxon>
        <taxon>Metazoa</taxon>
        <taxon>Ecdysozoa</taxon>
        <taxon>Nematoda</taxon>
        <taxon>Chromadorea</taxon>
        <taxon>Rhabditida</taxon>
        <taxon>Rhabditina</taxon>
        <taxon>Rhabditomorpha</taxon>
        <taxon>Rhabditoidea</taxon>
        <taxon>Rhabditidae</taxon>
        <taxon>Mesorhabditinae</taxon>
        <taxon>Mesorhabditis</taxon>
    </lineage>
</organism>